<proteinExistence type="predicted"/>
<dbReference type="AlphaFoldDB" id="A0A164GKA2"/>
<organism evidence="1 2">
    <name type="scientific">Daphnia magna</name>
    <dbReference type="NCBI Taxonomy" id="35525"/>
    <lineage>
        <taxon>Eukaryota</taxon>
        <taxon>Metazoa</taxon>
        <taxon>Ecdysozoa</taxon>
        <taxon>Arthropoda</taxon>
        <taxon>Crustacea</taxon>
        <taxon>Branchiopoda</taxon>
        <taxon>Diplostraca</taxon>
        <taxon>Cladocera</taxon>
        <taxon>Anomopoda</taxon>
        <taxon>Daphniidae</taxon>
        <taxon>Daphnia</taxon>
    </lineage>
</organism>
<sequence>MTTHSSLNPFHHAPSCTTHFTFGRLFRGFFHEKTLTTGRYVTTQKFGEATQPLANTDTHTHTQSVQNNRMLIYIYMYANFFRARTMERASEEMCPAVLVSLPSHSRMIAAT</sequence>
<accession>A0A164GKA2</accession>
<reference evidence="1 2" key="1">
    <citation type="submission" date="2016-03" db="EMBL/GenBank/DDBJ databases">
        <title>EvidentialGene: Evidence-directed Construction of Genes on Genomes.</title>
        <authorList>
            <person name="Gilbert D.G."/>
            <person name="Choi J.-H."/>
            <person name="Mockaitis K."/>
            <person name="Colbourne J."/>
            <person name="Pfrender M."/>
        </authorList>
    </citation>
    <scope>NUCLEOTIDE SEQUENCE [LARGE SCALE GENOMIC DNA]</scope>
    <source>
        <strain evidence="1 2">Xinb3</strain>
        <tissue evidence="1">Complete organism</tissue>
    </source>
</reference>
<evidence type="ECO:0000313" key="2">
    <source>
        <dbReference type="Proteomes" id="UP000076858"/>
    </source>
</evidence>
<name>A0A164GKA2_9CRUS</name>
<gene>
    <name evidence="1" type="ORF">APZ42_005238</name>
</gene>
<protein>
    <submittedName>
        <fullName evidence="1">Uncharacterized protein</fullName>
    </submittedName>
</protein>
<dbReference type="Proteomes" id="UP000076858">
    <property type="component" value="Unassembled WGS sequence"/>
</dbReference>
<comment type="caution">
    <text evidence="1">The sequence shown here is derived from an EMBL/GenBank/DDBJ whole genome shotgun (WGS) entry which is preliminary data.</text>
</comment>
<keyword evidence="2" id="KW-1185">Reference proteome</keyword>
<dbReference type="EMBL" id="LRGB01014848">
    <property type="protein sequence ID" value="KZR99059.1"/>
    <property type="molecule type" value="Genomic_DNA"/>
</dbReference>
<evidence type="ECO:0000313" key="1">
    <source>
        <dbReference type="EMBL" id="KZR99059.1"/>
    </source>
</evidence>